<protein>
    <submittedName>
        <fullName evidence="2">Uncharacterized protein</fullName>
    </submittedName>
</protein>
<keyword evidence="1" id="KW-0732">Signal</keyword>
<dbReference type="AlphaFoldDB" id="A0A4R4UI90"/>
<feature type="signal peptide" evidence="1">
    <location>
        <begin position="1"/>
        <end position="25"/>
    </location>
</feature>
<keyword evidence="3" id="KW-1185">Reference proteome</keyword>
<accession>A0A4R4UI90</accession>
<sequence length="184" mass="18569">MPVHPLMRAGAATAAAVAMTTTAPAAATARQTLLTCQVSTTAERPITFDPPVRFLPNTVTAQARLALTGCTSSSPSAAGMRSGLMTVRSTGRASCAGAQDIRGKGTITWYGADGRRAGVSTLRPSMEKVAGHNPGDMLLSGRVSKGALAGSKVVGTATPTSNVSLCATKGLSTVHGKGKITFLA</sequence>
<dbReference type="RefSeq" id="WP_132606136.1">
    <property type="nucleotide sequence ID" value="NZ_SMKO01000258.1"/>
</dbReference>
<reference evidence="2 3" key="1">
    <citation type="submission" date="2019-03" db="EMBL/GenBank/DDBJ databases">
        <title>Draft genome sequences of novel Actinobacteria.</title>
        <authorList>
            <person name="Sahin N."/>
            <person name="Ay H."/>
            <person name="Saygin H."/>
        </authorList>
    </citation>
    <scope>NUCLEOTIDE SEQUENCE [LARGE SCALE GENOMIC DNA]</scope>
    <source>
        <strain evidence="2 3">KC310</strain>
    </source>
</reference>
<proteinExistence type="predicted"/>
<evidence type="ECO:0000313" key="2">
    <source>
        <dbReference type="EMBL" id="TDC88033.1"/>
    </source>
</evidence>
<dbReference type="EMBL" id="SMKO01000258">
    <property type="protein sequence ID" value="TDC88033.1"/>
    <property type="molecule type" value="Genomic_DNA"/>
</dbReference>
<dbReference type="Proteomes" id="UP000295258">
    <property type="component" value="Unassembled WGS sequence"/>
</dbReference>
<evidence type="ECO:0000256" key="1">
    <source>
        <dbReference type="SAM" id="SignalP"/>
    </source>
</evidence>
<feature type="chain" id="PRO_5020840970" evidence="1">
    <location>
        <begin position="26"/>
        <end position="184"/>
    </location>
</feature>
<comment type="caution">
    <text evidence="2">The sequence shown here is derived from an EMBL/GenBank/DDBJ whole genome shotgun (WGS) entry which is preliminary data.</text>
</comment>
<gene>
    <name evidence="2" type="ORF">E1292_46150</name>
</gene>
<organism evidence="2 3">
    <name type="scientific">Nonomuraea deserti</name>
    <dbReference type="NCBI Taxonomy" id="1848322"/>
    <lineage>
        <taxon>Bacteria</taxon>
        <taxon>Bacillati</taxon>
        <taxon>Actinomycetota</taxon>
        <taxon>Actinomycetes</taxon>
        <taxon>Streptosporangiales</taxon>
        <taxon>Streptosporangiaceae</taxon>
        <taxon>Nonomuraea</taxon>
    </lineage>
</organism>
<name>A0A4R4UI90_9ACTN</name>
<evidence type="ECO:0000313" key="3">
    <source>
        <dbReference type="Proteomes" id="UP000295258"/>
    </source>
</evidence>